<feature type="domain" description="Methyltransferase" evidence="2">
    <location>
        <begin position="43"/>
        <end position="137"/>
    </location>
</feature>
<dbReference type="Gene3D" id="2.20.25.110">
    <property type="entry name" value="S-adenosyl-L-methionine-dependent methyltransferases"/>
    <property type="match status" value="1"/>
</dbReference>
<dbReference type="GO" id="GO:0008168">
    <property type="term" value="F:methyltransferase activity"/>
    <property type="evidence" value="ECO:0007669"/>
    <property type="project" value="UniProtKB-KW"/>
</dbReference>
<protein>
    <submittedName>
        <fullName evidence="3">S-adenosylmethionine-dependent methyltransferase</fullName>
    </submittedName>
</protein>
<name>A0A401UTY0_9CLOT</name>
<gene>
    <name evidence="3" type="ORF">Ctaglu_45870</name>
</gene>
<dbReference type="Proteomes" id="UP000287872">
    <property type="component" value="Unassembled WGS sequence"/>
</dbReference>
<keyword evidence="3" id="KW-0489">Methyltransferase</keyword>
<dbReference type="AlphaFoldDB" id="A0A401UTY0"/>
<evidence type="ECO:0000313" key="4">
    <source>
        <dbReference type="Proteomes" id="UP000287872"/>
    </source>
</evidence>
<dbReference type="InterPro" id="IPR029063">
    <property type="entry name" value="SAM-dependent_MTases_sf"/>
</dbReference>
<dbReference type="OrthoDB" id="9811589at2"/>
<proteinExistence type="predicted"/>
<sequence>MDCYKEFAHIYDELINSDIDYKTWAANILCICSEYGIDRSSYLDLACGTGNLTVEIANGFKQVWAVDLSCDMLCEAEKKIRDAGIKAKFVCQNICELNLNNTFNLITCCLDSTNYILEEENFKKYLLGVYDVLKEDGLFIFDINSYYKLTNVLGNNIYNYDCDDVVYIWENYLENDIVEMNLTFFVKEGQVYRRFDEEHSERAYKEEYVENVIKKIGFEIVKKMDNYEDKIVSENTERICYVLSKSKNNKRE</sequence>
<dbReference type="PANTHER" id="PTHR43861">
    <property type="entry name" value="TRANS-ACONITATE 2-METHYLTRANSFERASE-RELATED"/>
    <property type="match status" value="1"/>
</dbReference>
<accession>A0A401UTY0</accession>
<keyword evidence="1 3" id="KW-0808">Transferase</keyword>
<dbReference type="InterPro" id="IPR041698">
    <property type="entry name" value="Methyltransf_25"/>
</dbReference>
<dbReference type="CDD" id="cd02440">
    <property type="entry name" value="AdoMet_MTases"/>
    <property type="match status" value="1"/>
</dbReference>
<evidence type="ECO:0000259" key="2">
    <source>
        <dbReference type="Pfam" id="PF13649"/>
    </source>
</evidence>
<reference evidence="3 4" key="1">
    <citation type="submission" date="2018-11" db="EMBL/GenBank/DDBJ databases">
        <title>Genome sequencing and assembly of Clostridium tagluense strain A121.</title>
        <authorList>
            <person name="Murakami T."/>
            <person name="Segawa T."/>
            <person name="Shcherbakova V.A."/>
            <person name="Mori H."/>
            <person name="Yoshimura Y."/>
        </authorList>
    </citation>
    <scope>NUCLEOTIDE SEQUENCE [LARGE SCALE GENOMIC DNA]</scope>
    <source>
        <strain evidence="3 4">A121</strain>
    </source>
</reference>
<dbReference type="Pfam" id="PF13649">
    <property type="entry name" value="Methyltransf_25"/>
    <property type="match status" value="1"/>
</dbReference>
<evidence type="ECO:0000256" key="1">
    <source>
        <dbReference type="ARBA" id="ARBA00022679"/>
    </source>
</evidence>
<dbReference type="Gene3D" id="3.40.50.150">
    <property type="entry name" value="Vaccinia Virus protein VP39"/>
    <property type="match status" value="1"/>
</dbReference>
<dbReference type="RefSeq" id="WP_125006075.1">
    <property type="nucleotide sequence ID" value="NZ_BHYK01000047.1"/>
</dbReference>
<keyword evidence="4" id="KW-1185">Reference proteome</keyword>
<evidence type="ECO:0000313" key="3">
    <source>
        <dbReference type="EMBL" id="GCD12964.1"/>
    </source>
</evidence>
<comment type="caution">
    <text evidence="3">The sequence shown here is derived from an EMBL/GenBank/DDBJ whole genome shotgun (WGS) entry which is preliminary data.</text>
</comment>
<dbReference type="EMBL" id="BHYK01000047">
    <property type="protein sequence ID" value="GCD12964.1"/>
    <property type="molecule type" value="Genomic_DNA"/>
</dbReference>
<dbReference type="SUPFAM" id="SSF53335">
    <property type="entry name" value="S-adenosyl-L-methionine-dependent methyltransferases"/>
    <property type="match status" value="1"/>
</dbReference>
<organism evidence="3 4">
    <name type="scientific">Clostridium tagluense</name>
    <dbReference type="NCBI Taxonomy" id="360422"/>
    <lineage>
        <taxon>Bacteria</taxon>
        <taxon>Bacillati</taxon>
        <taxon>Bacillota</taxon>
        <taxon>Clostridia</taxon>
        <taxon>Eubacteriales</taxon>
        <taxon>Clostridiaceae</taxon>
        <taxon>Clostridium</taxon>
    </lineage>
</organism>
<dbReference type="GO" id="GO:0032259">
    <property type="term" value="P:methylation"/>
    <property type="evidence" value="ECO:0007669"/>
    <property type="project" value="UniProtKB-KW"/>
</dbReference>
<dbReference type="PANTHER" id="PTHR43861:SF6">
    <property type="entry name" value="METHYLTRANSFERASE TYPE 11"/>
    <property type="match status" value="1"/>
</dbReference>